<evidence type="ECO:0000256" key="1">
    <source>
        <dbReference type="SAM" id="MobiDB-lite"/>
    </source>
</evidence>
<protein>
    <submittedName>
        <fullName evidence="4">Death domain-containing protein</fullName>
    </submittedName>
</protein>
<feature type="compositionally biased region" description="Basic and acidic residues" evidence="1">
    <location>
        <begin position="306"/>
        <end position="338"/>
    </location>
</feature>
<dbReference type="EMBL" id="UYSG01010961">
    <property type="protein sequence ID" value="VDL59982.1"/>
    <property type="molecule type" value="Genomic_DNA"/>
</dbReference>
<feature type="compositionally biased region" description="Polar residues" evidence="1">
    <location>
        <begin position="651"/>
        <end position="660"/>
    </location>
</feature>
<dbReference type="WBParaSite" id="HDID_0000766601-mRNA-1">
    <property type="protein sequence ID" value="HDID_0000766601-mRNA-1"/>
    <property type="gene ID" value="HDID_0000766601"/>
</dbReference>
<reference evidence="4" key="1">
    <citation type="submission" date="2016-04" db="UniProtKB">
        <authorList>
            <consortium name="WormBaseParasite"/>
        </authorList>
    </citation>
    <scope>IDENTIFICATION</scope>
</reference>
<name>A0A0R3SR93_HYMDI</name>
<reference evidence="2 3" key="2">
    <citation type="submission" date="2018-11" db="EMBL/GenBank/DDBJ databases">
        <authorList>
            <consortium name="Pathogen Informatics"/>
        </authorList>
    </citation>
    <scope>NUCLEOTIDE SEQUENCE [LARGE SCALE GENOMIC DNA]</scope>
</reference>
<feature type="compositionally biased region" description="Basic and acidic residues" evidence="1">
    <location>
        <begin position="1071"/>
        <end position="1086"/>
    </location>
</feature>
<feature type="compositionally biased region" description="Basic and acidic residues" evidence="1">
    <location>
        <begin position="744"/>
        <end position="783"/>
    </location>
</feature>
<accession>A0A0R3SR93</accession>
<feature type="compositionally biased region" description="Basic and acidic residues" evidence="1">
    <location>
        <begin position="570"/>
        <end position="586"/>
    </location>
</feature>
<dbReference type="AlphaFoldDB" id="A0A0R3SR93"/>
<dbReference type="OrthoDB" id="6255404at2759"/>
<feature type="compositionally biased region" description="Basic and acidic residues" evidence="1">
    <location>
        <begin position="913"/>
        <end position="928"/>
    </location>
</feature>
<feature type="region of interest" description="Disordered" evidence="1">
    <location>
        <begin position="552"/>
        <end position="1122"/>
    </location>
</feature>
<sequence>MSNQARDRSCSSSRQPKSLESLYITVQNACSGLQNTLDGICKQCDNLQFESENKHAAEVLERLDVFESEVQLAMLSDAQCQLLAEDLDLNLNESTVIDVIKKLRDFQLLRKNVSTFFKTLNKRFSSILDNGVYLYCVSLIEITHEEVHEVIEYDEFISNQKLEISQAVEEIHHLEERWGNLTLDLHSTVDNLNGLQACLTDVQARWREIKEKIFAWLKQDRDYPSRLTGRINSNKESAQCLLLEMDVIDESEKRRAEECRYRQDQIKSLQKKRREFYNNLGHIQRAKRYNASKMVVNELESAQETDGDKNSDPKKDSGGSKSLSEFHRRRDVRLDKEQSDVKASIADVDKRINELKKMTEEEEGKKSASLRRINEIQIEIAVMEKTSVDCREILLQRGKVQTFIQLRKGTLAKPTKGEISFEETCRFVARRVRHEWPRLYLHLPMWPIRNHDQRLEDINGLLGYQRMNVVLPRNRTPVEDAAAALAKWRLLSRRYINVEGLVTGLRQAKWLKLANEVRKRFVQEFPQEEEELSEKCGQNIVTESETVVIVESETSECTNSHLNKAATYEEASKETGEATSSRFEEKEEKEEEEKEVGEDNGIRENKEESLDSEEGIEANEDNKTECDKSEGMSDNDEHQECATDDEDNHNKSSNESIRTSSVDEEEGEKKHDNVEEIQDVELAETDEESKGLTDINNLTKSEKEDDSSAKSSRKGSMSSNGLKEQDKSKTKSSKYDISNSLDKNTSEEEISKNDDLLDQGARRENKDEYVSETSEIEREETNTSRKSSAKLTSKAESVSLGSLKKSPENSPKKLVKDEDGNKIPDGKGDENIKRNPKSENSDSASKEGDDSKNNSSSSESEKLDMVAEQTSANSEKETPKNRSNESVKKEISGKAGVKGKNTMDNEESTSTSKKAENKMPKSETDKIRPKPKGTILKPAESKSKTRSNENAKKEEKPRLNTTSKSEHEAKNEEYDAIDKKKDDENKNLQKKDYKEEIENKDMSEDTESKFSEGIHMSEEIGSGERKNEDKMTDREIQELNNNEEKGDQNIVNTNDTYKNVKEMQEPRSNNKGKESRSKEKETEKPSSKVNSTDKSTDKRKDKKTARKSKADESGKTKDKKKK</sequence>
<organism evidence="4">
    <name type="scientific">Hymenolepis diminuta</name>
    <name type="common">Rat tapeworm</name>
    <dbReference type="NCBI Taxonomy" id="6216"/>
    <lineage>
        <taxon>Eukaryota</taxon>
        <taxon>Metazoa</taxon>
        <taxon>Spiralia</taxon>
        <taxon>Lophotrochozoa</taxon>
        <taxon>Platyhelminthes</taxon>
        <taxon>Cestoda</taxon>
        <taxon>Eucestoda</taxon>
        <taxon>Cyclophyllidea</taxon>
        <taxon>Hymenolepididae</taxon>
        <taxon>Hymenolepis</taxon>
    </lineage>
</organism>
<feature type="compositionally biased region" description="Acidic residues" evidence="1">
    <location>
        <begin position="587"/>
        <end position="598"/>
    </location>
</feature>
<feature type="compositionally biased region" description="Basic and acidic residues" evidence="1">
    <location>
        <begin position="600"/>
        <end position="609"/>
    </location>
</feature>
<evidence type="ECO:0000313" key="3">
    <source>
        <dbReference type="Proteomes" id="UP000274504"/>
    </source>
</evidence>
<dbReference type="Proteomes" id="UP000274504">
    <property type="component" value="Unassembled WGS sequence"/>
</dbReference>
<feature type="compositionally biased region" description="Basic and acidic residues" evidence="1">
    <location>
        <begin position="620"/>
        <end position="641"/>
    </location>
</feature>
<feature type="compositionally biased region" description="Basic and acidic residues" evidence="1">
    <location>
        <begin position="874"/>
        <end position="892"/>
    </location>
</feature>
<feature type="compositionally biased region" description="Polar residues" evidence="1">
    <location>
        <begin position="784"/>
        <end position="800"/>
    </location>
</feature>
<feature type="compositionally biased region" description="Acidic residues" evidence="1">
    <location>
        <begin position="675"/>
        <end position="687"/>
    </location>
</feature>
<feature type="compositionally biased region" description="Basic and acidic residues" evidence="1">
    <location>
        <begin position="805"/>
        <end position="852"/>
    </location>
</feature>
<evidence type="ECO:0000313" key="2">
    <source>
        <dbReference type="EMBL" id="VDL59982.1"/>
    </source>
</evidence>
<feature type="compositionally biased region" description="Basic and acidic residues" evidence="1">
    <location>
        <begin position="939"/>
        <end position="1047"/>
    </location>
</feature>
<evidence type="ECO:0000313" key="4">
    <source>
        <dbReference type="WBParaSite" id="HDID_0000766601-mRNA-1"/>
    </source>
</evidence>
<proteinExistence type="predicted"/>
<feature type="region of interest" description="Disordered" evidence="1">
    <location>
        <begin position="299"/>
        <end position="338"/>
    </location>
</feature>
<feature type="compositionally biased region" description="Acidic residues" evidence="1">
    <location>
        <begin position="610"/>
        <end position="619"/>
    </location>
</feature>
<gene>
    <name evidence="2" type="ORF">HDID_LOCUS7664</name>
</gene>